<evidence type="ECO:0000256" key="2">
    <source>
        <dbReference type="ARBA" id="ARBA00006521"/>
    </source>
</evidence>
<evidence type="ECO:0000256" key="9">
    <source>
        <dbReference type="ARBA" id="ARBA00023004"/>
    </source>
</evidence>
<dbReference type="PANTHER" id="PTHR33693">
    <property type="entry name" value="TYPE-5 URACIL-DNA GLYCOSYLASE"/>
    <property type="match status" value="1"/>
</dbReference>
<dbReference type="GO" id="GO:0004844">
    <property type="term" value="F:uracil DNA N-glycosylase activity"/>
    <property type="evidence" value="ECO:0007669"/>
    <property type="project" value="UniProtKB-EC"/>
</dbReference>
<dbReference type="InterPro" id="IPR005122">
    <property type="entry name" value="Uracil-DNA_glycosylase-like"/>
</dbReference>
<gene>
    <name evidence="13" type="ORF">ATC1_1128</name>
</gene>
<evidence type="ECO:0000313" key="13">
    <source>
        <dbReference type="EMBL" id="GAP39109.1"/>
    </source>
</evidence>
<evidence type="ECO:0000256" key="6">
    <source>
        <dbReference type="ARBA" id="ARBA00022723"/>
    </source>
</evidence>
<dbReference type="OrthoDB" id="5290748at2"/>
<dbReference type="PANTHER" id="PTHR33693:SF1">
    <property type="entry name" value="TYPE-4 URACIL-DNA GLYCOSYLASE"/>
    <property type="match status" value="1"/>
</dbReference>
<keyword evidence="7" id="KW-0227">DNA damage</keyword>
<dbReference type="InterPro" id="IPR036895">
    <property type="entry name" value="Uracil-DNA_glycosylase-like_sf"/>
</dbReference>
<dbReference type="CDD" id="cd10030">
    <property type="entry name" value="UDG-F4_TTUDGA_SPO1dp_like"/>
    <property type="match status" value="1"/>
</dbReference>
<protein>
    <recommendedName>
        <fullName evidence="4">Type-4 uracil-DNA glycosylase</fullName>
        <ecNumber evidence="3">3.2.2.27</ecNumber>
    </recommendedName>
</protein>
<evidence type="ECO:0000256" key="4">
    <source>
        <dbReference type="ARBA" id="ARBA00019403"/>
    </source>
</evidence>
<keyword evidence="8" id="KW-0378">Hydrolase</keyword>
<keyword evidence="6" id="KW-0479">Metal-binding</keyword>
<dbReference type="AlphaFoldDB" id="A0A0K8P9B0"/>
<dbReference type="PATRIC" id="fig|1678840.3.peg.37"/>
<dbReference type="STRING" id="1678840.ATC1_1128"/>
<dbReference type="GO" id="GO:0046872">
    <property type="term" value="F:metal ion binding"/>
    <property type="evidence" value="ECO:0007669"/>
    <property type="project" value="UniProtKB-KW"/>
</dbReference>
<dbReference type="GO" id="GO:0051539">
    <property type="term" value="F:4 iron, 4 sulfur cluster binding"/>
    <property type="evidence" value="ECO:0007669"/>
    <property type="project" value="UniProtKB-KW"/>
</dbReference>
<accession>A0A0K8P9B0</accession>
<evidence type="ECO:0000256" key="3">
    <source>
        <dbReference type="ARBA" id="ARBA00012030"/>
    </source>
</evidence>
<evidence type="ECO:0000259" key="12">
    <source>
        <dbReference type="SMART" id="SM00986"/>
    </source>
</evidence>
<dbReference type="SMART" id="SM00987">
    <property type="entry name" value="UreE_C"/>
    <property type="match status" value="1"/>
</dbReference>
<dbReference type="Gene3D" id="3.40.470.10">
    <property type="entry name" value="Uracil-DNA glycosylase-like domain"/>
    <property type="match status" value="1"/>
</dbReference>
<dbReference type="RefSeq" id="WP_062276786.1">
    <property type="nucleotide sequence ID" value="NZ_DF968179.1"/>
</dbReference>
<dbReference type="EMBL" id="DF968179">
    <property type="protein sequence ID" value="GAP39109.1"/>
    <property type="molecule type" value="Genomic_DNA"/>
</dbReference>
<name>A0A0K8P9B0_9CHLR</name>
<feature type="domain" description="Uracil-DNA glycosylase-like" evidence="12">
    <location>
        <begin position="32"/>
        <end position="177"/>
    </location>
</feature>
<keyword evidence="10" id="KW-0411">Iron-sulfur</keyword>
<keyword evidence="9" id="KW-0408">Iron</keyword>
<dbReference type="InterPro" id="IPR051536">
    <property type="entry name" value="UDG_Type-4/5"/>
</dbReference>
<dbReference type="GO" id="GO:0006281">
    <property type="term" value="P:DNA repair"/>
    <property type="evidence" value="ECO:0007669"/>
    <property type="project" value="UniProtKB-KW"/>
</dbReference>
<comment type="catalytic activity">
    <reaction evidence="1">
        <text>Hydrolyzes single-stranded DNA or mismatched double-stranded DNA and polynucleotides, releasing free uracil.</text>
        <dbReference type="EC" id="3.2.2.27"/>
    </reaction>
</comment>
<dbReference type="SMART" id="SM00986">
    <property type="entry name" value="UDG"/>
    <property type="match status" value="1"/>
</dbReference>
<dbReference type="SUPFAM" id="SSF52141">
    <property type="entry name" value="Uracil-DNA glycosylase-like"/>
    <property type="match status" value="1"/>
</dbReference>
<proteinExistence type="inferred from homology"/>
<dbReference type="NCBIfam" id="TIGR00758">
    <property type="entry name" value="UDG_fam4"/>
    <property type="match status" value="1"/>
</dbReference>
<dbReference type="EC" id="3.2.2.27" evidence="3"/>
<dbReference type="InterPro" id="IPR005273">
    <property type="entry name" value="Ura-DNA_glyco_family4"/>
</dbReference>
<evidence type="ECO:0000256" key="7">
    <source>
        <dbReference type="ARBA" id="ARBA00022763"/>
    </source>
</evidence>
<evidence type="ECO:0000256" key="8">
    <source>
        <dbReference type="ARBA" id="ARBA00022801"/>
    </source>
</evidence>
<keyword evidence="14" id="KW-1185">Reference proteome</keyword>
<evidence type="ECO:0000256" key="1">
    <source>
        <dbReference type="ARBA" id="ARBA00001400"/>
    </source>
</evidence>
<keyword evidence="5" id="KW-0004">4Fe-4S</keyword>
<evidence type="ECO:0000256" key="5">
    <source>
        <dbReference type="ARBA" id="ARBA00022485"/>
    </source>
</evidence>
<organism evidence="13">
    <name type="scientific">Flexilinea flocculi</name>
    <dbReference type="NCBI Taxonomy" id="1678840"/>
    <lineage>
        <taxon>Bacteria</taxon>
        <taxon>Bacillati</taxon>
        <taxon>Chloroflexota</taxon>
        <taxon>Anaerolineae</taxon>
        <taxon>Anaerolineales</taxon>
        <taxon>Anaerolineaceae</taxon>
        <taxon>Flexilinea</taxon>
    </lineage>
</organism>
<reference evidence="13" key="1">
    <citation type="journal article" date="2015" name="Genome Announc.">
        <title>Draft Genome Sequence of Anaerolineae Strain TC1, a Novel Isolate from a Methanogenic Wastewater Treatment System.</title>
        <authorList>
            <person name="Matsuura N."/>
            <person name="Tourlousse D.M."/>
            <person name="Sun L."/>
            <person name="Toyonaga M."/>
            <person name="Kuroda K."/>
            <person name="Ohashi A."/>
            <person name="Cruz R."/>
            <person name="Yamaguchi T."/>
            <person name="Sekiguchi Y."/>
        </authorList>
    </citation>
    <scope>NUCLEOTIDE SEQUENCE [LARGE SCALE GENOMIC DNA]</scope>
    <source>
        <strain evidence="13">TC1</strain>
    </source>
</reference>
<dbReference type="Proteomes" id="UP000053370">
    <property type="component" value="Unassembled WGS sequence"/>
</dbReference>
<comment type="similarity">
    <text evidence="2">Belongs to the uracil-DNA glycosylase (UDG) superfamily. Type 4 (UDGa) family.</text>
</comment>
<keyword evidence="11" id="KW-0234">DNA repair</keyword>
<sequence>MDDRLVKMNQLAAEISNCSRCQLHLSRKKSVPGEGNISTKILFIGEGPGLNENESGRPFVGQAGNFLNELLSVAKVNRSDVFITNVVKCRPPANRDPMPEELSACAAFLDKQIEIINPLVIVTLGRFSMAKYFPLQRISMIHGKGHWIGDRLVVPMFHPAAALHQPNLRTSILHDFALLPNYLKEAAARIVATQEEEIPAPELAKSLKIETELTDHLSQNDVTQLSLF</sequence>
<evidence type="ECO:0000256" key="10">
    <source>
        <dbReference type="ARBA" id="ARBA00023014"/>
    </source>
</evidence>
<evidence type="ECO:0000313" key="14">
    <source>
        <dbReference type="Proteomes" id="UP000053370"/>
    </source>
</evidence>
<dbReference type="Pfam" id="PF03167">
    <property type="entry name" value="UDG"/>
    <property type="match status" value="1"/>
</dbReference>
<evidence type="ECO:0000256" key="11">
    <source>
        <dbReference type="ARBA" id="ARBA00023204"/>
    </source>
</evidence>